<evidence type="ECO:0000256" key="11">
    <source>
        <dbReference type="ARBA" id="ARBA00049507"/>
    </source>
</evidence>
<dbReference type="AlphaFoldDB" id="A0A9Q1KR05"/>
<dbReference type="InterPro" id="IPR029058">
    <property type="entry name" value="AB_hydrolase_fold"/>
</dbReference>
<comment type="catalytic activity">
    <reaction evidence="11">
        <text>[protein]-C-terminal S-[(2E,6E)-farnesyl]-L-cysteine methyl ester + H2O = [protein]-C-terminal S-[(2E,6E)-farnesyl]-L-cysteine + methanol + H(+)</text>
        <dbReference type="Rhea" id="RHEA:48520"/>
        <dbReference type="Rhea" id="RHEA-COMP:12125"/>
        <dbReference type="Rhea" id="RHEA-COMP:12126"/>
        <dbReference type="ChEBI" id="CHEBI:15377"/>
        <dbReference type="ChEBI" id="CHEBI:15378"/>
        <dbReference type="ChEBI" id="CHEBI:17790"/>
        <dbReference type="ChEBI" id="CHEBI:90510"/>
        <dbReference type="ChEBI" id="CHEBI:90511"/>
        <dbReference type="EC" id="3.1.1.n2"/>
    </reaction>
</comment>
<sequence>MKSYSPILPLTNPYVGSSTEMPTMFLQRPSDYLPTTRLLISPSIDDDKPIERKPLLSRAFSFNGGIATTSQQHQRRRRTASDENLLCFSNAGEDSITSNVEHAASETYLVTRLCLKLLRYLGVGYRWITRFLALGCYAILLMPGFLQVGYHYFFSSQIRRGIVFGDQPRNRLDLYLPKSSNGPKPVVAFVTGGAWIIGYKAWGSLLGMQLSERDIIVACIDYRNFPQGTMRDMIEDASRGISFVCNNIADYGGDPNRIYLMGQSAGAHIAACTLVDQAIKEAGEGESVSWSVSQIKAYFGLSGGYNLLNLVDHFHNRGLYRSIFLSIMEGEQSLRQYSPELVVQDPNVRGAVSLLPPIILFHGTADYSIPSDASKDFAETLQSLGVEAKAILYDGRTHTDVFLQDPMRGGTDQMFEDLVTTIHAGDEEALAKDAMAPPRKRMVPEIMLKLARAVSPF</sequence>
<dbReference type="FunFam" id="3.40.50.1820:FF:000084">
    <property type="entry name" value="Isoprenylcysteine alpha-carbonyl methylesterase ICME"/>
    <property type="match status" value="1"/>
</dbReference>
<evidence type="ECO:0000313" key="14">
    <source>
        <dbReference type="EMBL" id="KAJ8448205.1"/>
    </source>
</evidence>
<evidence type="ECO:0000256" key="12">
    <source>
        <dbReference type="SAM" id="Phobius"/>
    </source>
</evidence>
<gene>
    <name evidence="14" type="ORF">Cgig2_025129</name>
</gene>
<evidence type="ECO:0000256" key="2">
    <source>
        <dbReference type="ARBA" id="ARBA00004653"/>
    </source>
</evidence>
<evidence type="ECO:0000256" key="9">
    <source>
        <dbReference type="ARBA" id="ARBA00038028"/>
    </source>
</evidence>
<dbReference type="EC" id="3.1.1.n2" evidence="10"/>
<keyword evidence="15" id="KW-1185">Reference proteome</keyword>
<proteinExistence type="inferred from homology"/>
<name>A0A9Q1KR05_9CARY</name>
<dbReference type="InterPro" id="IPR049492">
    <property type="entry name" value="BD-FAE-like_dom"/>
</dbReference>
<dbReference type="EMBL" id="JAKOGI010000031">
    <property type="protein sequence ID" value="KAJ8448205.1"/>
    <property type="molecule type" value="Genomic_DNA"/>
</dbReference>
<feature type="domain" description="BD-FAE-like" evidence="13">
    <location>
        <begin position="172"/>
        <end position="381"/>
    </location>
</feature>
<evidence type="ECO:0000256" key="6">
    <source>
        <dbReference type="ARBA" id="ARBA00022989"/>
    </source>
</evidence>
<evidence type="ECO:0000256" key="5">
    <source>
        <dbReference type="ARBA" id="ARBA00022824"/>
    </source>
</evidence>
<dbReference type="Proteomes" id="UP001153076">
    <property type="component" value="Unassembled WGS sequence"/>
</dbReference>
<keyword evidence="3 12" id="KW-0812">Transmembrane</keyword>
<dbReference type="SUPFAM" id="SSF53474">
    <property type="entry name" value="alpha/beta-Hydrolases"/>
    <property type="match status" value="1"/>
</dbReference>
<evidence type="ECO:0000256" key="8">
    <source>
        <dbReference type="ARBA" id="ARBA00023136"/>
    </source>
</evidence>
<evidence type="ECO:0000256" key="4">
    <source>
        <dbReference type="ARBA" id="ARBA00022801"/>
    </source>
</evidence>
<accession>A0A9Q1KR05</accession>
<evidence type="ECO:0000256" key="1">
    <source>
        <dbReference type="ARBA" id="ARBA00004586"/>
    </source>
</evidence>
<evidence type="ECO:0000259" key="13">
    <source>
        <dbReference type="Pfam" id="PF20434"/>
    </source>
</evidence>
<dbReference type="GO" id="GO:0000139">
    <property type="term" value="C:Golgi membrane"/>
    <property type="evidence" value="ECO:0007669"/>
    <property type="project" value="UniProtKB-SubCell"/>
</dbReference>
<comment type="similarity">
    <text evidence="9">Belongs to the AB hydrolase superfamily. Isoprenylcysteine methylesterase family.</text>
</comment>
<feature type="transmembrane region" description="Helical" evidence="12">
    <location>
        <begin position="131"/>
        <end position="153"/>
    </location>
</feature>
<reference evidence="14" key="1">
    <citation type="submission" date="2022-04" db="EMBL/GenBank/DDBJ databases">
        <title>Carnegiea gigantea Genome sequencing and assembly v2.</title>
        <authorList>
            <person name="Copetti D."/>
            <person name="Sanderson M.J."/>
            <person name="Burquez A."/>
            <person name="Wojciechowski M.F."/>
        </authorList>
    </citation>
    <scope>NUCLEOTIDE SEQUENCE</scope>
    <source>
        <strain evidence="14">SGP5-SGP5p</strain>
        <tissue evidence="14">Aerial part</tissue>
    </source>
</reference>
<comment type="subcellular location">
    <subcellularLocation>
        <location evidence="1">Endoplasmic reticulum membrane</location>
    </subcellularLocation>
    <subcellularLocation>
        <location evidence="2">Golgi apparatus membrane</location>
        <topology evidence="2">Multi-pass membrane protein</topology>
    </subcellularLocation>
</comment>
<dbReference type="Pfam" id="PF20434">
    <property type="entry name" value="BD-FAE"/>
    <property type="match status" value="1"/>
</dbReference>
<comment type="caution">
    <text evidence="14">The sequence shown here is derived from an EMBL/GenBank/DDBJ whole genome shotgun (WGS) entry which is preliminary data.</text>
</comment>
<evidence type="ECO:0000256" key="3">
    <source>
        <dbReference type="ARBA" id="ARBA00022692"/>
    </source>
</evidence>
<keyword evidence="5" id="KW-0256">Endoplasmic reticulum</keyword>
<dbReference type="PANTHER" id="PTHR48081">
    <property type="entry name" value="AB HYDROLASE SUPERFAMILY PROTEIN C4A8.06C"/>
    <property type="match status" value="1"/>
</dbReference>
<keyword evidence="7" id="KW-0333">Golgi apparatus</keyword>
<dbReference type="GO" id="GO:0016787">
    <property type="term" value="F:hydrolase activity"/>
    <property type="evidence" value="ECO:0007669"/>
    <property type="project" value="UniProtKB-KW"/>
</dbReference>
<evidence type="ECO:0000313" key="15">
    <source>
        <dbReference type="Proteomes" id="UP001153076"/>
    </source>
</evidence>
<keyword evidence="4" id="KW-0378">Hydrolase</keyword>
<evidence type="ECO:0000256" key="7">
    <source>
        <dbReference type="ARBA" id="ARBA00023034"/>
    </source>
</evidence>
<organism evidence="14 15">
    <name type="scientific">Carnegiea gigantea</name>
    <dbReference type="NCBI Taxonomy" id="171969"/>
    <lineage>
        <taxon>Eukaryota</taxon>
        <taxon>Viridiplantae</taxon>
        <taxon>Streptophyta</taxon>
        <taxon>Embryophyta</taxon>
        <taxon>Tracheophyta</taxon>
        <taxon>Spermatophyta</taxon>
        <taxon>Magnoliopsida</taxon>
        <taxon>eudicotyledons</taxon>
        <taxon>Gunneridae</taxon>
        <taxon>Pentapetalae</taxon>
        <taxon>Caryophyllales</taxon>
        <taxon>Cactineae</taxon>
        <taxon>Cactaceae</taxon>
        <taxon>Cactoideae</taxon>
        <taxon>Echinocereeae</taxon>
        <taxon>Carnegiea</taxon>
    </lineage>
</organism>
<dbReference type="PANTHER" id="PTHR48081:SF33">
    <property type="entry name" value="KYNURENINE FORMAMIDASE"/>
    <property type="match status" value="1"/>
</dbReference>
<evidence type="ECO:0000256" key="10">
    <source>
        <dbReference type="ARBA" id="ARBA00038928"/>
    </source>
</evidence>
<dbReference type="GO" id="GO:0005789">
    <property type="term" value="C:endoplasmic reticulum membrane"/>
    <property type="evidence" value="ECO:0007669"/>
    <property type="project" value="UniProtKB-SubCell"/>
</dbReference>
<protein>
    <recommendedName>
        <fullName evidence="10">protein-S-isoprenylcysteine alpha-carbonyl methylesterase</fullName>
        <ecNumber evidence="10">3.1.1.n2</ecNumber>
    </recommendedName>
</protein>
<dbReference type="Gene3D" id="3.40.50.1820">
    <property type="entry name" value="alpha/beta hydrolase"/>
    <property type="match status" value="1"/>
</dbReference>
<dbReference type="InterPro" id="IPR050300">
    <property type="entry name" value="GDXG_lipolytic_enzyme"/>
</dbReference>
<dbReference type="OrthoDB" id="6495301at2759"/>
<keyword evidence="6 12" id="KW-1133">Transmembrane helix</keyword>
<keyword evidence="8 12" id="KW-0472">Membrane</keyword>